<protein>
    <submittedName>
        <fullName evidence="1">Uncharacterized protein</fullName>
    </submittedName>
</protein>
<reference evidence="1" key="1">
    <citation type="submission" date="2020-08" db="EMBL/GenBank/DDBJ databases">
        <title>Genome Sequencing and Pan-Genome Analysis of Migratory bird Vibrio Strains, Inner Mongolia.</title>
        <authorList>
            <person name="Zheng L."/>
        </authorList>
    </citation>
    <scope>NUCLEOTIDE SEQUENCE</scope>
    <source>
        <strain evidence="1">M13F</strain>
    </source>
</reference>
<dbReference type="EMBL" id="JACRUP010000028">
    <property type="protein sequence ID" value="MBC5853218.1"/>
    <property type="molecule type" value="Genomic_DNA"/>
</dbReference>
<dbReference type="AlphaFoldDB" id="A0A9X0UPP8"/>
<organism evidence="1 2">
    <name type="scientific">Vibrio metschnikovii</name>
    <dbReference type="NCBI Taxonomy" id="28172"/>
    <lineage>
        <taxon>Bacteria</taxon>
        <taxon>Pseudomonadati</taxon>
        <taxon>Pseudomonadota</taxon>
        <taxon>Gammaproteobacteria</taxon>
        <taxon>Vibrionales</taxon>
        <taxon>Vibrionaceae</taxon>
        <taxon>Vibrio</taxon>
    </lineage>
</organism>
<dbReference type="RefSeq" id="WP_187027365.1">
    <property type="nucleotide sequence ID" value="NZ_JACRUP010000028.1"/>
</dbReference>
<gene>
    <name evidence="1" type="ORF">H8Q88_20275</name>
</gene>
<evidence type="ECO:0000313" key="2">
    <source>
        <dbReference type="Proteomes" id="UP000615796"/>
    </source>
</evidence>
<evidence type="ECO:0000313" key="1">
    <source>
        <dbReference type="EMBL" id="MBC5853218.1"/>
    </source>
</evidence>
<keyword evidence="2" id="KW-1185">Reference proteome</keyword>
<accession>A0A9X0UPP8</accession>
<dbReference type="Proteomes" id="UP000615796">
    <property type="component" value="Unassembled WGS sequence"/>
</dbReference>
<comment type="caution">
    <text evidence="1">The sequence shown here is derived from an EMBL/GenBank/DDBJ whole genome shotgun (WGS) entry which is preliminary data.</text>
</comment>
<name>A0A9X0UPP8_VIBME</name>
<sequence>MTTTVFTLTQAYASEQNGNIPHIPPVRVFSTESGAYDYLAVFAKNRILDAFQDCLRDTLEGEGYDIEELNTDEGLIEQFDHFIDHKSNVDIVNLLVDFEGGDFNFDISEHPTQSLVEMLENADLVEINGIKFPSFTIDLNDEEYAISCEAILPNHTVKECNIGYTALTDAVWNSSTKCWFVTDGHESYHVRAFNFVQE</sequence>
<proteinExistence type="predicted"/>